<protein>
    <recommendedName>
        <fullName evidence="2">Phage tail collar domain-containing protein</fullName>
    </recommendedName>
</protein>
<evidence type="ECO:0000313" key="4">
    <source>
        <dbReference type="Proteomes" id="UP000027866"/>
    </source>
</evidence>
<gene>
    <name evidence="3" type="ORF">EH32_13165</name>
</gene>
<dbReference type="RefSeq" id="WP_034904200.1">
    <property type="nucleotide sequence ID" value="NZ_CP017057.1"/>
</dbReference>
<reference evidence="3 4" key="1">
    <citation type="submission" date="2014-04" db="EMBL/GenBank/DDBJ databases">
        <title>A comprehensive comparison of genomes of Erythrobacter spp. Strains.</title>
        <authorList>
            <person name="Zheng Q."/>
        </authorList>
    </citation>
    <scope>NUCLEOTIDE SEQUENCE [LARGE SCALE GENOMIC DNA]</scope>
    <source>
        <strain evidence="3 4">DSM 8509</strain>
    </source>
</reference>
<name>A0A074MGY6_9SPHN</name>
<keyword evidence="4" id="KW-1185">Reference proteome</keyword>
<dbReference type="Gene3D" id="3.90.1340.10">
    <property type="entry name" value="Phage tail collar domain"/>
    <property type="match status" value="1"/>
</dbReference>
<dbReference type="EMBL" id="JMIX01000008">
    <property type="protein sequence ID" value="KEO92739.1"/>
    <property type="molecule type" value="Genomic_DNA"/>
</dbReference>
<comment type="caution">
    <text evidence="3">The sequence shown here is derived from an EMBL/GenBank/DDBJ whole genome shotgun (WGS) entry which is preliminary data.</text>
</comment>
<dbReference type="PATRIC" id="fig|39960.10.peg.1030"/>
<evidence type="ECO:0000313" key="3">
    <source>
        <dbReference type="EMBL" id="KEO92739.1"/>
    </source>
</evidence>
<dbReference type="Proteomes" id="UP000027866">
    <property type="component" value="Unassembled WGS sequence"/>
</dbReference>
<organism evidence="3 4">
    <name type="scientific">Erythrobacter litoralis</name>
    <dbReference type="NCBI Taxonomy" id="39960"/>
    <lineage>
        <taxon>Bacteria</taxon>
        <taxon>Pseudomonadati</taxon>
        <taxon>Pseudomonadota</taxon>
        <taxon>Alphaproteobacteria</taxon>
        <taxon>Sphingomonadales</taxon>
        <taxon>Erythrobacteraceae</taxon>
        <taxon>Erythrobacter/Porphyrobacter group</taxon>
        <taxon>Erythrobacter</taxon>
    </lineage>
</organism>
<keyword evidence="1" id="KW-0732">Signal</keyword>
<dbReference type="OrthoDB" id="9810174at2"/>
<dbReference type="AlphaFoldDB" id="A0A074MGY6"/>
<accession>A0A074MGY6</accession>
<evidence type="ECO:0000256" key="1">
    <source>
        <dbReference type="SAM" id="SignalP"/>
    </source>
</evidence>
<dbReference type="InterPro" id="IPR011083">
    <property type="entry name" value="Phage_tail_collar_dom"/>
</dbReference>
<feature type="signal peptide" evidence="1">
    <location>
        <begin position="1"/>
        <end position="25"/>
    </location>
</feature>
<feature type="chain" id="PRO_5001697313" description="Phage tail collar domain-containing protein" evidence="1">
    <location>
        <begin position="26"/>
        <end position="108"/>
    </location>
</feature>
<dbReference type="KEGG" id="elq:Ga0102493_111943"/>
<dbReference type="Pfam" id="PF07484">
    <property type="entry name" value="Collar"/>
    <property type="match status" value="1"/>
</dbReference>
<proteinExistence type="predicted"/>
<sequence length="108" mass="10981">MTNAIIRAAALALALGAFPGAPASAQEDYLGKVITVAANFCPRGTLPADGRLLPIAQYTALFSLLGTQYGGDGRTTFSLPDLAGATASANGRALKHCVVGEGIYPSRS</sequence>
<dbReference type="InterPro" id="IPR037053">
    <property type="entry name" value="Phage_tail_collar_dom_sf"/>
</dbReference>
<evidence type="ECO:0000259" key="2">
    <source>
        <dbReference type="Pfam" id="PF07484"/>
    </source>
</evidence>
<dbReference type="SUPFAM" id="SSF88874">
    <property type="entry name" value="Receptor-binding domain of short tail fibre protein gp12"/>
    <property type="match status" value="1"/>
</dbReference>
<feature type="domain" description="Phage tail collar" evidence="2">
    <location>
        <begin position="31"/>
        <end position="86"/>
    </location>
</feature>